<organism evidence="2 3">
    <name type="scientific">Kaistia dalseonensis</name>
    <dbReference type="NCBI Taxonomy" id="410840"/>
    <lineage>
        <taxon>Bacteria</taxon>
        <taxon>Pseudomonadati</taxon>
        <taxon>Pseudomonadota</taxon>
        <taxon>Alphaproteobacteria</taxon>
        <taxon>Hyphomicrobiales</taxon>
        <taxon>Kaistiaceae</taxon>
        <taxon>Kaistia</taxon>
    </lineage>
</organism>
<proteinExistence type="predicted"/>
<evidence type="ECO:0000256" key="1">
    <source>
        <dbReference type="SAM" id="MobiDB-lite"/>
    </source>
</evidence>
<gene>
    <name evidence="2" type="ORF">QO014_003514</name>
</gene>
<dbReference type="EMBL" id="JAUSVO010000005">
    <property type="protein sequence ID" value="MDQ0439113.1"/>
    <property type="molecule type" value="Genomic_DNA"/>
</dbReference>
<dbReference type="RefSeq" id="WP_266350015.1">
    <property type="nucleotide sequence ID" value="NZ_JAPKNG010000005.1"/>
</dbReference>
<feature type="region of interest" description="Disordered" evidence="1">
    <location>
        <begin position="42"/>
        <end position="71"/>
    </location>
</feature>
<dbReference type="Proteomes" id="UP001241603">
    <property type="component" value="Unassembled WGS sequence"/>
</dbReference>
<protein>
    <submittedName>
        <fullName evidence="2">Uncharacterized protein</fullName>
    </submittedName>
</protein>
<accession>A0ABU0H9W4</accession>
<sequence>MPHRSQRLHEIATQLATLAAESSELGQFRLADLLTAAMTEAHSATAGLGGASERTPDQGLKPSDLTAANDF</sequence>
<name>A0ABU0H9W4_9HYPH</name>
<reference evidence="2 3" key="1">
    <citation type="submission" date="2023-07" db="EMBL/GenBank/DDBJ databases">
        <title>Genomic Encyclopedia of Type Strains, Phase IV (KMG-IV): sequencing the most valuable type-strain genomes for metagenomic binning, comparative biology and taxonomic classification.</title>
        <authorList>
            <person name="Goeker M."/>
        </authorList>
    </citation>
    <scope>NUCLEOTIDE SEQUENCE [LARGE SCALE GENOMIC DNA]</scope>
    <source>
        <strain evidence="2 3">B6-8</strain>
    </source>
</reference>
<evidence type="ECO:0000313" key="3">
    <source>
        <dbReference type="Proteomes" id="UP001241603"/>
    </source>
</evidence>
<evidence type="ECO:0000313" key="2">
    <source>
        <dbReference type="EMBL" id="MDQ0439113.1"/>
    </source>
</evidence>
<keyword evidence="3" id="KW-1185">Reference proteome</keyword>
<comment type="caution">
    <text evidence="2">The sequence shown here is derived from an EMBL/GenBank/DDBJ whole genome shotgun (WGS) entry which is preliminary data.</text>
</comment>